<evidence type="ECO:0000256" key="1">
    <source>
        <dbReference type="SAM" id="SignalP"/>
    </source>
</evidence>
<dbReference type="EMBL" id="FN319745">
    <property type="protein sequence ID" value="CAX75471.1"/>
    <property type="molecule type" value="mRNA"/>
</dbReference>
<feature type="signal peptide" evidence="1">
    <location>
        <begin position="1"/>
        <end position="21"/>
    </location>
</feature>
<evidence type="ECO:0000313" key="2">
    <source>
        <dbReference type="EMBL" id="AAW27445.1"/>
    </source>
</evidence>
<protein>
    <submittedName>
        <fullName evidence="2">SJCHGC01890 protein</fullName>
    </submittedName>
</protein>
<feature type="chain" id="PRO_5010973688" evidence="1">
    <location>
        <begin position="22"/>
        <end position="194"/>
    </location>
</feature>
<reference evidence="2" key="1">
    <citation type="submission" date="2004-11" db="EMBL/GenBank/DDBJ databases">
        <title>The full-length cDNA sequences of Schistosoma japonicum genes.</title>
        <authorList>
            <person name="Han Z."/>
        </authorList>
    </citation>
    <scope>NUCLEOTIDE SEQUENCE</scope>
</reference>
<reference evidence="3" key="3">
    <citation type="journal article" date="2009" name="Nature">
        <title>The Schistosoma japonicum genome reveals features of host-parasite interplay.</title>
        <authorList>
            <person name="Liu F."/>
            <person name="Zhou Y."/>
            <person name="Wang Z.Q."/>
            <person name="Lu G."/>
            <person name="Zheng H."/>
            <person name="Brindley P.J."/>
            <person name="McManus D.P."/>
            <person name="Blair D."/>
            <person name="Zhang Q.H."/>
            <person name="Zhong Y."/>
            <person name="Wang S."/>
            <person name="Han Z.G."/>
            <person name="Chen Z."/>
        </authorList>
    </citation>
    <scope>NUCLEOTIDE SEQUENCE</scope>
    <source>
        <strain evidence="3">Anhui</strain>
    </source>
</reference>
<keyword evidence="1" id="KW-0732">Signal</keyword>
<dbReference type="EMBL" id="FN319743">
    <property type="protein sequence ID" value="CAX75469.1"/>
    <property type="molecule type" value="mRNA"/>
</dbReference>
<reference evidence="3" key="4">
    <citation type="submission" date="2009-03" db="EMBL/GenBank/DDBJ databases">
        <authorList>
            <person name="Gang L."/>
        </authorList>
    </citation>
    <scope>NUCLEOTIDE SEQUENCE</scope>
    <source>
        <strain evidence="3">Anhui</strain>
    </source>
</reference>
<proteinExistence type="evidence at transcript level"/>
<dbReference type="EMBL" id="AY815713">
    <property type="protein sequence ID" value="AAW27445.1"/>
    <property type="molecule type" value="mRNA"/>
</dbReference>
<evidence type="ECO:0000313" key="3">
    <source>
        <dbReference type="EMBL" id="CAX75469.1"/>
    </source>
</evidence>
<reference evidence="2" key="2">
    <citation type="journal article" date="2006" name="PLoS Pathog.">
        <title>New perspectives on host-parasite interplay by comparative transcriptomic and proteomic analyses of Schistosoma japonicum.</title>
        <authorList>
            <person name="Liu F."/>
            <person name="Lu J."/>
            <person name="Hu W."/>
            <person name="Wang S.Y."/>
            <person name="Cui S.J."/>
            <person name="Chi M."/>
            <person name="Yan Q."/>
            <person name="Wang X.R."/>
            <person name="Song H.D."/>
            <person name="Xu X.N."/>
            <person name="Wang J.J."/>
            <person name="Zhang X.L."/>
            <person name="Zhang X."/>
            <person name="Wang Z.Q."/>
            <person name="Xue C.L."/>
            <person name="Brindley P.J."/>
            <person name="McManus D.P."/>
            <person name="Yang P.Y."/>
            <person name="Feng Z."/>
            <person name="Chen Z."/>
            <person name="Han Z.G."/>
        </authorList>
    </citation>
    <scope>NUCLEOTIDE SEQUENCE</scope>
</reference>
<name>Q5D9R1_SCHJA</name>
<organism evidence="2">
    <name type="scientific">Schistosoma japonicum</name>
    <name type="common">Blood fluke</name>
    <dbReference type="NCBI Taxonomy" id="6182"/>
    <lineage>
        <taxon>Eukaryota</taxon>
        <taxon>Metazoa</taxon>
        <taxon>Spiralia</taxon>
        <taxon>Lophotrochozoa</taxon>
        <taxon>Platyhelminthes</taxon>
        <taxon>Trematoda</taxon>
        <taxon>Digenea</taxon>
        <taxon>Strigeidida</taxon>
        <taxon>Schistosomatoidea</taxon>
        <taxon>Schistosomatidae</taxon>
        <taxon>Schistosoma</taxon>
    </lineage>
</organism>
<accession>Q5D9R1</accession>
<dbReference type="AlphaFoldDB" id="Q5D9R1"/>
<dbReference type="EMBL" id="FN319744">
    <property type="protein sequence ID" value="CAX75470.1"/>
    <property type="molecule type" value="mRNA"/>
</dbReference>
<sequence length="194" mass="23067">MMLLLLLYINVSLMLIHESTQLKHPREEIIRIKDNILNIEEGLQRRLRRTRTAKLNIQEKEVALKSYLKNQNRSVDEFISCVQINLRSNRGKNFTEAISQFMKIKTVLGTKYYNDTIETWNNCFSKMNAKFEEDIVNHRIDKCNKLITQTIPGLGLLRKFIIEYYDNNFEYNKWLFIHEALKNIVEEHENSGVL</sequence>